<dbReference type="PANTHER" id="PTHR35004">
    <property type="entry name" value="TRANSPOSASE RV3428C-RELATED"/>
    <property type="match status" value="1"/>
</dbReference>
<protein>
    <submittedName>
        <fullName evidence="3">IS21 family transposase</fullName>
    </submittedName>
</protein>
<comment type="caution">
    <text evidence="3">The sequence shown here is derived from an EMBL/GenBank/DDBJ whole genome shotgun (WGS) entry which is preliminary data.</text>
</comment>
<evidence type="ECO:0000256" key="1">
    <source>
        <dbReference type="ARBA" id="ARBA00009277"/>
    </source>
</evidence>
<dbReference type="Pfam" id="PF22483">
    <property type="entry name" value="Mu-transpos_C_2"/>
    <property type="match status" value="1"/>
</dbReference>
<proteinExistence type="inferred from homology"/>
<dbReference type="SUPFAM" id="SSF53098">
    <property type="entry name" value="Ribonuclease H-like"/>
    <property type="match status" value="1"/>
</dbReference>
<dbReference type="AlphaFoldDB" id="A0A972G2K9"/>
<evidence type="ECO:0000313" key="4">
    <source>
        <dbReference type="Proteomes" id="UP000737113"/>
    </source>
</evidence>
<dbReference type="NCBIfam" id="NF033546">
    <property type="entry name" value="transpos_IS21"/>
    <property type="match status" value="1"/>
</dbReference>
<sequence length="512" mass="58988">MSIQTLRQLLRLLLTTNYSNRRIAQLVGISPNTVRAYRSKRRETSVTLAELEQDSDDRLLNRLNPVTPTDSIKRQPDWAYVHHLMQEKHQTLIQLWEEYRSIRPADALCYSQFTHWYRHYVKSIDVSMRQYYAPGEVCFVDFAGKRIPWTDPQTGEKYYAEIFVGVLGYSQLVFAQALRDQSLEGWLKTHPSMFDYMGGVPRVVVPDNLKSAVTRPGKFPEINHSYQELAEHYGFVIDPARVRRPQDKSLAEIGVLLVTRWITVVLRRRSFFSIAEINQAIVELLEQLNRRPFKRYKGNRRERFEHTERAALSALPSKPFDIGRWLHLQKVNRDYHIYVHGHAYSVPYELTGQLVDVKVCQSKVEIYFHHKLVAMHIRSHVQGGTTTENSHRPKSHQAYAAQSKAHFTQWATGIGEHALALVSAQFDGVPDYSLQGCKACSKLQKLARQYGQARFERACQCACEIQSLTVSSVRSILQCRLDEPSAEAVPVQGQLPLHHNVRGARYYLDGGQ</sequence>
<accession>A0A972G2K9</accession>
<name>A0A972G2K9_9GAMM</name>
<dbReference type="InterPro" id="IPR036397">
    <property type="entry name" value="RNaseH_sf"/>
</dbReference>
<evidence type="ECO:0000259" key="2">
    <source>
        <dbReference type="PROSITE" id="PS50994"/>
    </source>
</evidence>
<dbReference type="InterPro" id="IPR054353">
    <property type="entry name" value="IstA-like_C"/>
</dbReference>
<dbReference type="EMBL" id="JAAXYH010000025">
    <property type="protein sequence ID" value="NMH67187.1"/>
    <property type="molecule type" value="Genomic_DNA"/>
</dbReference>
<gene>
    <name evidence="3" type="ORF">HC757_18735</name>
</gene>
<dbReference type="Gene3D" id="3.30.420.10">
    <property type="entry name" value="Ribonuclease H-like superfamily/Ribonuclease H"/>
    <property type="match status" value="1"/>
</dbReference>
<dbReference type="InterPro" id="IPR001584">
    <property type="entry name" value="Integrase_cat-core"/>
</dbReference>
<comment type="similarity">
    <text evidence="1">Belongs to the transposase IS21/IS408/IS1162 family.</text>
</comment>
<dbReference type="GO" id="GO:0003676">
    <property type="term" value="F:nucleic acid binding"/>
    <property type="evidence" value="ECO:0007669"/>
    <property type="project" value="InterPro"/>
</dbReference>
<dbReference type="PANTHER" id="PTHR35004:SF8">
    <property type="entry name" value="TRANSPOSASE RV3428C-RELATED"/>
    <property type="match status" value="1"/>
</dbReference>
<dbReference type="PROSITE" id="PS50994">
    <property type="entry name" value="INTEGRASE"/>
    <property type="match status" value="1"/>
</dbReference>
<dbReference type="RefSeq" id="WP_169565961.1">
    <property type="nucleotide sequence ID" value="NZ_JAAXYH010000025.1"/>
</dbReference>
<feature type="domain" description="Integrase catalytic" evidence="2">
    <location>
        <begin position="130"/>
        <end position="309"/>
    </location>
</feature>
<reference evidence="3" key="1">
    <citation type="submission" date="2020-04" db="EMBL/GenBank/DDBJ databases">
        <title>Description of Shewanella salipaludis sp. nov., isolated from a salt marsh.</title>
        <authorList>
            <person name="Park S."/>
            <person name="Yoon J.-H."/>
        </authorList>
    </citation>
    <scope>NUCLEOTIDE SEQUENCE</scope>
    <source>
        <strain evidence="3">SHSM-M6</strain>
    </source>
</reference>
<organism evidence="3 4">
    <name type="scientific">Shewanella salipaludis</name>
    <dbReference type="NCBI Taxonomy" id="2723052"/>
    <lineage>
        <taxon>Bacteria</taxon>
        <taxon>Pseudomonadati</taxon>
        <taxon>Pseudomonadota</taxon>
        <taxon>Gammaproteobacteria</taxon>
        <taxon>Alteromonadales</taxon>
        <taxon>Shewanellaceae</taxon>
        <taxon>Shewanella</taxon>
    </lineage>
</organism>
<keyword evidence="4" id="KW-1185">Reference proteome</keyword>
<dbReference type="InterPro" id="IPR012337">
    <property type="entry name" value="RNaseH-like_sf"/>
</dbReference>
<evidence type="ECO:0000313" key="3">
    <source>
        <dbReference type="EMBL" id="NMH67187.1"/>
    </source>
</evidence>
<dbReference type="Proteomes" id="UP000737113">
    <property type="component" value="Unassembled WGS sequence"/>
</dbReference>
<dbReference type="GO" id="GO:0015074">
    <property type="term" value="P:DNA integration"/>
    <property type="evidence" value="ECO:0007669"/>
    <property type="project" value="InterPro"/>
</dbReference>